<feature type="transmembrane region" description="Helical" evidence="1">
    <location>
        <begin position="180"/>
        <end position="202"/>
    </location>
</feature>
<organism evidence="3 4">
    <name type="scientific">Candidatus Desulfovibrio intestinavium</name>
    <dbReference type="NCBI Taxonomy" id="2838534"/>
    <lineage>
        <taxon>Bacteria</taxon>
        <taxon>Pseudomonadati</taxon>
        <taxon>Thermodesulfobacteriota</taxon>
        <taxon>Desulfovibrionia</taxon>
        <taxon>Desulfovibrionales</taxon>
        <taxon>Desulfovibrionaceae</taxon>
        <taxon>Desulfovibrio</taxon>
    </lineage>
</organism>
<dbReference type="Proteomes" id="UP000823821">
    <property type="component" value="Unassembled WGS sequence"/>
</dbReference>
<evidence type="ECO:0000259" key="2">
    <source>
        <dbReference type="Pfam" id="PF00892"/>
    </source>
</evidence>
<feature type="transmembrane region" description="Helical" evidence="1">
    <location>
        <begin position="94"/>
        <end position="114"/>
    </location>
</feature>
<feature type="domain" description="EamA" evidence="2">
    <location>
        <begin position="150"/>
        <end position="277"/>
    </location>
</feature>
<dbReference type="EMBL" id="DWZD01000026">
    <property type="protein sequence ID" value="HJA78744.1"/>
    <property type="molecule type" value="Genomic_DNA"/>
</dbReference>
<reference evidence="3" key="2">
    <citation type="submission" date="2021-04" db="EMBL/GenBank/DDBJ databases">
        <authorList>
            <person name="Gilroy R."/>
        </authorList>
    </citation>
    <scope>NUCLEOTIDE SEQUENCE</scope>
    <source>
        <strain evidence="3">5032</strain>
    </source>
</reference>
<keyword evidence="1" id="KW-1133">Transmembrane helix</keyword>
<dbReference type="Pfam" id="PF00892">
    <property type="entry name" value="EamA"/>
    <property type="match status" value="2"/>
</dbReference>
<feature type="transmembrane region" description="Helical" evidence="1">
    <location>
        <begin position="237"/>
        <end position="257"/>
    </location>
</feature>
<sequence>MTSRGAALVSMHLATLLFGVSGVFGRLTACSAEMIVFGRTVFALGILWLLLWRRGCAPWRGRRLDQVARLALSAVLLALHWFTFFLGIKVGGVAVGTLGFACFPAFVAFFEHLFFRERITGAEKMLMVCVTVGLVLVTPAYDFGDRGTEGLMWGVLSGVIYALNAVSNRRNVGSMSGEEVCWWQYAVIVPLTLPLVAGELAAVTAWDWLWLACLGLLCSGLAYTLFVNSLREIPARLAAVVIALEPLYAIAVSWLCLGERPGLRMLCGGAIILGAVIAAGLRRGAE</sequence>
<name>A0A9D2HMV9_9BACT</name>
<evidence type="ECO:0000313" key="4">
    <source>
        <dbReference type="Proteomes" id="UP000823821"/>
    </source>
</evidence>
<dbReference type="AlphaFoldDB" id="A0A9D2HMV9"/>
<dbReference type="InterPro" id="IPR037185">
    <property type="entry name" value="EmrE-like"/>
</dbReference>
<accession>A0A9D2HMV9</accession>
<feature type="transmembrane region" description="Helical" evidence="1">
    <location>
        <begin position="263"/>
        <end position="281"/>
    </location>
</feature>
<feature type="transmembrane region" description="Helical" evidence="1">
    <location>
        <begin position="67"/>
        <end position="88"/>
    </location>
</feature>
<feature type="transmembrane region" description="Helical" evidence="1">
    <location>
        <begin position="208"/>
        <end position="230"/>
    </location>
</feature>
<dbReference type="Gene3D" id="1.10.3730.20">
    <property type="match status" value="1"/>
</dbReference>
<gene>
    <name evidence="3" type="ORF">H9784_04100</name>
</gene>
<dbReference type="PANTHER" id="PTHR22911:SF137">
    <property type="entry name" value="SOLUTE CARRIER FAMILY 35 MEMBER G2-RELATED"/>
    <property type="match status" value="1"/>
</dbReference>
<keyword evidence="1" id="KW-0472">Membrane</keyword>
<dbReference type="GO" id="GO:0016020">
    <property type="term" value="C:membrane"/>
    <property type="evidence" value="ECO:0007669"/>
    <property type="project" value="InterPro"/>
</dbReference>
<comment type="caution">
    <text evidence="3">The sequence shown here is derived from an EMBL/GenBank/DDBJ whole genome shotgun (WGS) entry which is preliminary data.</text>
</comment>
<feature type="transmembrane region" description="Helical" evidence="1">
    <location>
        <begin position="150"/>
        <end position="168"/>
    </location>
</feature>
<dbReference type="SUPFAM" id="SSF103481">
    <property type="entry name" value="Multidrug resistance efflux transporter EmrE"/>
    <property type="match status" value="2"/>
</dbReference>
<keyword evidence="1" id="KW-0812">Transmembrane</keyword>
<feature type="transmembrane region" description="Helical" evidence="1">
    <location>
        <begin position="35"/>
        <end position="55"/>
    </location>
</feature>
<feature type="domain" description="EamA" evidence="2">
    <location>
        <begin position="9"/>
        <end position="137"/>
    </location>
</feature>
<reference evidence="3" key="1">
    <citation type="journal article" date="2021" name="PeerJ">
        <title>Extensive microbial diversity within the chicken gut microbiome revealed by metagenomics and culture.</title>
        <authorList>
            <person name="Gilroy R."/>
            <person name="Ravi A."/>
            <person name="Getino M."/>
            <person name="Pursley I."/>
            <person name="Horton D.L."/>
            <person name="Alikhan N.F."/>
            <person name="Baker D."/>
            <person name="Gharbi K."/>
            <person name="Hall N."/>
            <person name="Watson M."/>
            <person name="Adriaenssens E.M."/>
            <person name="Foster-Nyarko E."/>
            <person name="Jarju S."/>
            <person name="Secka A."/>
            <person name="Antonio M."/>
            <person name="Oren A."/>
            <person name="Chaudhuri R.R."/>
            <person name="La Ragione R."/>
            <person name="Hildebrand F."/>
            <person name="Pallen M.J."/>
        </authorList>
    </citation>
    <scope>NUCLEOTIDE SEQUENCE</scope>
    <source>
        <strain evidence="3">5032</strain>
    </source>
</reference>
<dbReference type="InterPro" id="IPR000620">
    <property type="entry name" value="EamA_dom"/>
</dbReference>
<evidence type="ECO:0000313" key="3">
    <source>
        <dbReference type="EMBL" id="HJA78744.1"/>
    </source>
</evidence>
<feature type="transmembrane region" description="Helical" evidence="1">
    <location>
        <begin position="126"/>
        <end position="144"/>
    </location>
</feature>
<dbReference type="PANTHER" id="PTHR22911">
    <property type="entry name" value="ACYL-MALONYL CONDENSING ENZYME-RELATED"/>
    <property type="match status" value="1"/>
</dbReference>
<evidence type="ECO:0000256" key="1">
    <source>
        <dbReference type="SAM" id="Phobius"/>
    </source>
</evidence>
<protein>
    <submittedName>
        <fullName evidence="3">DMT family transporter</fullName>
    </submittedName>
</protein>
<proteinExistence type="predicted"/>